<keyword evidence="3" id="KW-1185">Reference proteome</keyword>
<feature type="region of interest" description="Disordered" evidence="1">
    <location>
        <begin position="88"/>
        <end position="149"/>
    </location>
</feature>
<feature type="compositionally biased region" description="Polar residues" evidence="1">
    <location>
        <begin position="110"/>
        <end position="127"/>
    </location>
</feature>
<gene>
    <name evidence="2" type="ORF">LOC62_03G003907</name>
</gene>
<accession>A0AAF0Y586</accession>
<evidence type="ECO:0000256" key="1">
    <source>
        <dbReference type="SAM" id="MobiDB-lite"/>
    </source>
</evidence>
<feature type="compositionally biased region" description="Polar residues" evidence="1">
    <location>
        <begin position="136"/>
        <end position="146"/>
    </location>
</feature>
<organism evidence="2 3">
    <name type="scientific">Vanrija pseudolonga</name>
    <dbReference type="NCBI Taxonomy" id="143232"/>
    <lineage>
        <taxon>Eukaryota</taxon>
        <taxon>Fungi</taxon>
        <taxon>Dikarya</taxon>
        <taxon>Basidiomycota</taxon>
        <taxon>Agaricomycotina</taxon>
        <taxon>Tremellomycetes</taxon>
        <taxon>Trichosporonales</taxon>
        <taxon>Trichosporonaceae</taxon>
        <taxon>Vanrija</taxon>
    </lineage>
</organism>
<feature type="compositionally biased region" description="Basic residues" evidence="1">
    <location>
        <begin position="293"/>
        <end position="302"/>
    </location>
</feature>
<name>A0AAF0Y586_9TREE</name>
<sequence length="499" mass="54211">MSQSNHPPPRAQPPPLTPLTRTRPRVLRLSPATSPTTAAASAGITDDEAFAAAYKDAVFVPPPPADEFVSAYSRRGYFRLASSLNAAHAAPYTPPPKPAAAPTNAMSRPEQANTRSPPTAQSSQQHTLGIGRAPITPTQPQRTTSDPVAVATRPAAVDMNRSISAPAALPPIFVFGAGVQQSVPAAIHPSFDFTSKTDASSSNTTARRVSNASSIATNARDSPPRRASSTASSTMTHISSLSRRTSDASSSHDTSEPRSPPALSTYVASSDDSSEALSQPRRASEHPEEPHPKRARLTKPRKSTTWVTGDTFLMPSDRGVTFKVYGEQLWLASPKLRRLHLANKKHMITFTHPLETADNIEMALNLLLKRQPPAEPESAIPLLRLLAHWECDRQLKVVSELAWRSLNVGGISCELAFRIAAEADDYELAFRVVAALYVADDFGSPLAALPDQVRRYYIALRAAYIDEDEDGEEDVEQAWARHMRETRRGTAALALWTRK</sequence>
<feature type="region of interest" description="Disordered" evidence="1">
    <location>
        <begin position="193"/>
        <end position="303"/>
    </location>
</feature>
<feature type="region of interest" description="Disordered" evidence="1">
    <location>
        <begin position="1"/>
        <end position="43"/>
    </location>
</feature>
<feature type="compositionally biased region" description="Pro residues" evidence="1">
    <location>
        <begin position="1"/>
        <end position="17"/>
    </location>
</feature>
<feature type="compositionally biased region" description="Basic and acidic residues" evidence="1">
    <location>
        <begin position="282"/>
        <end position="292"/>
    </location>
</feature>
<dbReference type="EMBL" id="CP086716">
    <property type="protein sequence ID" value="WOO80390.1"/>
    <property type="molecule type" value="Genomic_DNA"/>
</dbReference>
<feature type="compositionally biased region" description="Polar residues" evidence="1">
    <location>
        <begin position="193"/>
        <end position="220"/>
    </location>
</feature>
<dbReference type="RefSeq" id="XP_062626422.1">
    <property type="nucleotide sequence ID" value="XM_062770438.1"/>
</dbReference>
<evidence type="ECO:0000313" key="2">
    <source>
        <dbReference type="EMBL" id="WOO80390.1"/>
    </source>
</evidence>
<dbReference type="Proteomes" id="UP000827549">
    <property type="component" value="Chromosome 3"/>
</dbReference>
<feature type="compositionally biased region" description="Low complexity" evidence="1">
    <location>
        <begin position="225"/>
        <end position="252"/>
    </location>
</feature>
<dbReference type="GeneID" id="87807148"/>
<evidence type="ECO:0000313" key="3">
    <source>
        <dbReference type="Proteomes" id="UP000827549"/>
    </source>
</evidence>
<dbReference type="AlphaFoldDB" id="A0AAF0Y586"/>
<feature type="compositionally biased region" description="Low complexity" evidence="1">
    <location>
        <begin position="27"/>
        <end position="42"/>
    </location>
</feature>
<feature type="compositionally biased region" description="Polar residues" evidence="1">
    <location>
        <begin position="266"/>
        <end position="277"/>
    </location>
</feature>
<proteinExistence type="predicted"/>
<reference evidence="2" key="1">
    <citation type="submission" date="2023-10" db="EMBL/GenBank/DDBJ databases">
        <authorList>
            <person name="Noh H."/>
        </authorList>
    </citation>
    <scope>NUCLEOTIDE SEQUENCE</scope>
    <source>
        <strain evidence="2">DUCC4014</strain>
    </source>
</reference>
<protein>
    <submittedName>
        <fullName evidence="2">Uncharacterized protein</fullName>
    </submittedName>
</protein>